<name>X0XY98_9ZZZZ</name>
<dbReference type="AlphaFoldDB" id="X0XY98"/>
<evidence type="ECO:0000256" key="2">
    <source>
        <dbReference type="SAM" id="MobiDB-lite"/>
    </source>
</evidence>
<keyword evidence="1" id="KW-0975">Bacterial flagellum</keyword>
<dbReference type="GO" id="GO:0009288">
    <property type="term" value="C:bacterial-type flagellum"/>
    <property type="evidence" value="ECO:0007669"/>
    <property type="project" value="InterPro"/>
</dbReference>
<proteinExistence type="predicted"/>
<protein>
    <submittedName>
        <fullName evidence="3">Uncharacterized protein</fullName>
    </submittedName>
</protein>
<feature type="region of interest" description="Disordered" evidence="2">
    <location>
        <begin position="1"/>
        <end position="30"/>
    </location>
</feature>
<dbReference type="EMBL" id="BARS01043730">
    <property type="protein sequence ID" value="GAG41533.1"/>
    <property type="molecule type" value="Genomic_DNA"/>
</dbReference>
<dbReference type="Pfam" id="PF02049">
    <property type="entry name" value="FliE"/>
    <property type="match status" value="1"/>
</dbReference>
<dbReference type="GO" id="GO:0071973">
    <property type="term" value="P:bacterial-type flagellum-dependent cell motility"/>
    <property type="evidence" value="ECO:0007669"/>
    <property type="project" value="InterPro"/>
</dbReference>
<evidence type="ECO:0000313" key="3">
    <source>
        <dbReference type="EMBL" id="GAG41533.1"/>
    </source>
</evidence>
<gene>
    <name evidence="3" type="ORF">S01H1_66153</name>
</gene>
<dbReference type="GO" id="GO:0005198">
    <property type="term" value="F:structural molecule activity"/>
    <property type="evidence" value="ECO:0007669"/>
    <property type="project" value="InterPro"/>
</dbReference>
<dbReference type="GO" id="GO:0003774">
    <property type="term" value="F:cytoskeletal motor activity"/>
    <property type="evidence" value="ECO:0007669"/>
    <property type="project" value="InterPro"/>
</dbReference>
<reference evidence="3" key="1">
    <citation type="journal article" date="2014" name="Front. Microbiol.">
        <title>High frequency of phylogenetically diverse reductive dehalogenase-homologous genes in deep subseafloor sedimentary metagenomes.</title>
        <authorList>
            <person name="Kawai M."/>
            <person name="Futagami T."/>
            <person name="Toyoda A."/>
            <person name="Takaki Y."/>
            <person name="Nishi S."/>
            <person name="Hori S."/>
            <person name="Arai W."/>
            <person name="Tsubouchi T."/>
            <person name="Morono Y."/>
            <person name="Uchiyama I."/>
            <person name="Ito T."/>
            <person name="Fujiyama A."/>
            <person name="Inagaki F."/>
            <person name="Takami H."/>
        </authorList>
    </citation>
    <scope>NUCLEOTIDE SEQUENCE</scope>
    <source>
        <strain evidence="3">Expedition CK06-06</strain>
    </source>
</reference>
<evidence type="ECO:0000256" key="1">
    <source>
        <dbReference type="ARBA" id="ARBA00023143"/>
    </source>
</evidence>
<organism evidence="3">
    <name type="scientific">marine sediment metagenome</name>
    <dbReference type="NCBI Taxonomy" id="412755"/>
    <lineage>
        <taxon>unclassified sequences</taxon>
        <taxon>metagenomes</taxon>
        <taxon>ecological metagenomes</taxon>
    </lineage>
</organism>
<feature type="non-terminal residue" evidence="3">
    <location>
        <position position="77"/>
    </location>
</feature>
<accession>X0XY98</accession>
<comment type="caution">
    <text evidence="3">The sequence shown here is derived from an EMBL/GenBank/DDBJ whole genome shotgun (WGS) entry which is preliminary data.</text>
</comment>
<dbReference type="InterPro" id="IPR001624">
    <property type="entry name" value="FliE"/>
</dbReference>
<sequence length="77" mass="8008">MTNPIQFPNPVPPGVGVTPGRQGAGAGGTEAVEGKDFKSILLESLDEVNRLQAEADQGVQRLMTGETENVAEVFAAV</sequence>